<proteinExistence type="predicted"/>
<dbReference type="EMBL" id="ABDF02000090">
    <property type="protein sequence ID" value="EHK16468.1"/>
    <property type="molecule type" value="Genomic_DNA"/>
</dbReference>
<dbReference type="eggNOG" id="ENOG502RJZW">
    <property type="taxonomic scope" value="Eukaryota"/>
</dbReference>
<organism evidence="2 3">
    <name type="scientific">Hypocrea virens (strain Gv29-8 / FGSC 10586)</name>
    <name type="common">Gliocladium virens</name>
    <name type="synonym">Trichoderma virens</name>
    <dbReference type="NCBI Taxonomy" id="413071"/>
    <lineage>
        <taxon>Eukaryota</taxon>
        <taxon>Fungi</taxon>
        <taxon>Dikarya</taxon>
        <taxon>Ascomycota</taxon>
        <taxon>Pezizomycotina</taxon>
        <taxon>Sordariomycetes</taxon>
        <taxon>Hypocreomycetidae</taxon>
        <taxon>Hypocreales</taxon>
        <taxon>Hypocreaceae</taxon>
        <taxon>Trichoderma</taxon>
    </lineage>
</organism>
<dbReference type="GeneID" id="25792080"/>
<dbReference type="RefSeq" id="XP_013950676.1">
    <property type="nucleotide sequence ID" value="XM_014095201.1"/>
</dbReference>
<feature type="region of interest" description="Disordered" evidence="1">
    <location>
        <begin position="1"/>
        <end position="64"/>
    </location>
</feature>
<dbReference type="HOGENOM" id="CLU_612592_0_0_1"/>
<sequence length="467" mass="52151">MSAPNNDKNCTSRNQDKTPATNITSHPTFSPASSPNKHNTTAPEPQQPDTPVLLQRQQHPPPSFDIAHHGWDASNVSTAKCDLCHRQRCGTLQKCRVCKLSICRECCVNGRLQNDRRHAIDAAAVDWDVPPNVRKRKRQAMGSGEETPLGSKRQKAGVRQRRSRGQQYGREVVASSVAGLDGAAQTLDGEVPWNREYGHVDNMEPRLSVAPASYYPSVGQAQHTEAISPKYSAHYELETVSSSYRRLPTIEEVRSGDEEYLASLESEHYSAASAPGLPSRRPVLPADDVSQAAPSRPVLPPIAPLLRAGHRQYHHSAEIFQTSSDILSRLDHLLHHHQPMTNESWPQHEQTDSFGTSLANTAHANHHASSPPKPLDHCLRDELQAVWTSRAFIAQDPDPGRRYRRLLAAAYFASACLGLEPRENAAREWLCAEERRMREMGCEPTKTAQLLDFLQEVGIWYLRQAQR</sequence>
<keyword evidence="3" id="KW-1185">Reference proteome</keyword>
<dbReference type="OrthoDB" id="5145552at2759"/>
<dbReference type="Proteomes" id="UP000007115">
    <property type="component" value="Unassembled WGS sequence"/>
</dbReference>
<name>G9N947_HYPVG</name>
<accession>G9N947</accession>
<evidence type="ECO:0000256" key="1">
    <source>
        <dbReference type="SAM" id="MobiDB-lite"/>
    </source>
</evidence>
<reference evidence="2 3" key="1">
    <citation type="journal article" date="2011" name="Genome Biol.">
        <title>Comparative genome sequence analysis underscores mycoparasitism as the ancestral life style of Trichoderma.</title>
        <authorList>
            <person name="Kubicek C.P."/>
            <person name="Herrera-Estrella A."/>
            <person name="Seidl-Seiboth V."/>
            <person name="Martinez D.A."/>
            <person name="Druzhinina I.S."/>
            <person name="Thon M."/>
            <person name="Zeilinger S."/>
            <person name="Casas-Flores S."/>
            <person name="Horwitz B.A."/>
            <person name="Mukherjee P.K."/>
            <person name="Mukherjee M."/>
            <person name="Kredics L."/>
            <person name="Alcaraz L.D."/>
            <person name="Aerts A."/>
            <person name="Antal Z."/>
            <person name="Atanasova L."/>
            <person name="Cervantes-Badillo M.G."/>
            <person name="Challacombe J."/>
            <person name="Chertkov O."/>
            <person name="McCluskey K."/>
            <person name="Coulpier F."/>
            <person name="Deshpande N."/>
            <person name="von Doehren H."/>
            <person name="Ebbole D.J."/>
            <person name="Esquivel-Naranjo E.U."/>
            <person name="Fekete E."/>
            <person name="Flipphi M."/>
            <person name="Glaser F."/>
            <person name="Gomez-Rodriguez E.Y."/>
            <person name="Gruber S."/>
            <person name="Han C."/>
            <person name="Henrissat B."/>
            <person name="Hermosa R."/>
            <person name="Hernandez-Onate M."/>
            <person name="Karaffa L."/>
            <person name="Kosti I."/>
            <person name="Le Crom S."/>
            <person name="Lindquist E."/>
            <person name="Lucas S."/>
            <person name="Luebeck M."/>
            <person name="Luebeck P.S."/>
            <person name="Margeot A."/>
            <person name="Metz B."/>
            <person name="Misra M."/>
            <person name="Nevalainen H."/>
            <person name="Omann M."/>
            <person name="Packer N."/>
            <person name="Perrone G."/>
            <person name="Uresti-Rivera E.E."/>
            <person name="Salamov A."/>
            <person name="Schmoll M."/>
            <person name="Seiboth B."/>
            <person name="Shapiro H."/>
            <person name="Sukno S."/>
            <person name="Tamayo-Ramos J.A."/>
            <person name="Tisch D."/>
            <person name="Wiest A."/>
            <person name="Wilkinson H.H."/>
            <person name="Zhang M."/>
            <person name="Coutinho P.M."/>
            <person name="Kenerley C.M."/>
            <person name="Monte E."/>
            <person name="Baker S.E."/>
            <person name="Grigoriev I.V."/>
        </authorList>
    </citation>
    <scope>NUCLEOTIDE SEQUENCE [LARGE SCALE GENOMIC DNA]</scope>
    <source>
        <strain evidence="3">Gv29-8 / FGSC 10586</strain>
    </source>
</reference>
<feature type="region of interest" description="Disordered" evidence="1">
    <location>
        <begin position="131"/>
        <end position="169"/>
    </location>
</feature>
<dbReference type="VEuPathDB" id="FungiDB:TRIVIDRAFT_227334"/>
<feature type="compositionally biased region" description="Basic residues" evidence="1">
    <location>
        <begin position="152"/>
        <end position="164"/>
    </location>
</feature>
<dbReference type="AlphaFoldDB" id="G9N947"/>
<dbReference type="OMA" id="HHGWDAS"/>
<gene>
    <name evidence="2" type="ORF">TRIVIDRAFT_227334</name>
</gene>
<comment type="caution">
    <text evidence="2">The sequence shown here is derived from an EMBL/GenBank/DDBJ whole genome shotgun (WGS) entry which is preliminary data.</text>
</comment>
<protein>
    <submittedName>
        <fullName evidence="2">Uncharacterized protein</fullName>
    </submittedName>
</protein>
<dbReference type="InParanoid" id="G9N947"/>
<feature type="compositionally biased region" description="Polar residues" evidence="1">
    <location>
        <begin position="1"/>
        <end position="49"/>
    </location>
</feature>
<evidence type="ECO:0000313" key="3">
    <source>
        <dbReference type="Proteomes" id="UP000007115"/>
    </source>
</evidence>
<evidence type="ECO:0000313" key="2">
    <source>
        <dbReference type="EMBL" id="EHK16468.1"/>
    </source>
</evidence>